<evidence type="ECO:0000256" key="2">
    <source>
        <dbReference type="ARBA" id="ARBA00023125"/>
    </source>
</evidence>
<evidence type="ECO:0000313" key="6">
    <source>
        <dbReference type="Proteomes" id="UP000515789"/>
    </source>
</evidence>
<dbReference type="CDD" id="cd07377">
    <property type="entry name" value="WHTH_GntR"/>
    <property type="match status" value="1"/>
</dbReference>
<dbReference type="Pfam" id="PF00392">
    <property type="entry name" value="GntR"/>
    <property type="match status" value="1"/>
</dbReference>
<evidence type="ECO:0000256" key="3">
    <source>
        <dbReference type="ARBA" id="ARBA00023163"/>
    </source>
</evidence>
<gene>
    <name evidence="5" type="ORF">E5259_24445</name>
</gene>
<proteinExistence type="predicted"/>
<dbReference type="Pfam" id="PF07702">
    <property type="entry name" value="UTRA"/>
    <property type="match status" value="1"/>
</dbReference>
<evidence type="ECO:0000259" key="4">
    <source>
        <dbReference type="PROSITE" id="PS50949"/>
    </source>
</evidence>
<dbReference type="InterPro" id="IPR000524">
    <property type="entry name" value="Tscrpt_reg_HTH_GntR"/>
</dbReference>
<dbReference type="EMBL" id="CP039126">
    <property type="protein sequence ID" value="QMW81538.1"/>
    <property type="molecule type" value="Genomic_DNA"/>
</dbReference>
<dbReference type="PANTHER" id="PTHR44846">
    <property type="entry name" value="MANNOSYL-D-GLYCERATE TRANSPORT/METABOLISM SYSTEM REPRESSOR MNGR-RELATED"/>
    <property type="match status" value="1"/>
</dbReference>
<reference evidence="5 6" key="1">
    <citation type="submission" date="2019-04" db="EMBL/GenBank/DDBJ databases">
        <authorList>
            <person name="Schori C."/>
            <person name="Ahrens C."/>
        </authorList>
    </citation>
    <scope>NUCLEOTIDE SEQUENCE [LARGE SCALE GENOMIC DNA]</scope>
    <source>
        <strain evidence="5 6">DSM 2950</strain>
    </source>
</reference>
<dbReference type="InterPro" id="IPR036390">
    <property type="entry name" value="WH_DNA-bd_sf"/>
</dbReference>
<sequence length="248" mass="28556">MFDNKKLDKSVPIPLYFQLKELILSEIKNENYKDGDMIPTENEISDEFQISRTTVRQAVTELVQEGWLYRIKSKGTFVTHPKINQDFLKKLESFQEQMKRLGMKPSTSVLELKKMKADAEVAKALQLKEGAEVIFLFRKRFADGEPIVTIKTYLPAKTCAFVMEHDLEKEALYEILAGGEDTKIYRVSRTIEAVEAELEDERLLNLPCGKPIQYFVSIGYNTGGTPLEYSKARYRGDRNSFEITVFTE</sequence>
<evidence type="ECO:0000313" key="5">
    <source>
        <dbReference type="EMBL" id="QMW81538.1"/>
    </source>
</evidence>
<dbReference type="InterPro" id="IPR011663">
    <property type="entry name" value="UTRA"/>
</dbReference>
<dbReference type="FunFam" id="1.10.10.10:FF:000079">
    <property type="entry name" value="GntR family transcriptional regulator"/>
    <property type="match status" value="1"/>
</dbReference>
<dbReference type="Gene3D" id="1.10.10.10">
    <property type="entry name" value="Winged helix-like DNA-binding domain superfamily/Winged helix DNA-binding domain"/>
    <property type="match status" value="1"/>
</dbReference>
<keyword evidence="3" id="KW-0804">Transcription</keyword>
<dbReference type="GO" id="GO:0045892">
    <property type="term" value="P:negative regulation of DNA-templated transcription"/>
    <property type="evidence" value="ECO:0007669"/>
    <property type="project" value="TreeGrafter"/>
</dbReference>
<name>A0A7G5N3U5_9FIRM</name>
<protein>
    <submittedName>
        <fullName evidence="5">GntR family transcriptional regulator</fullName>
    </submittedName>
</protein>
<dbReference type="GO" id="GO:0003677">
    <property type="term" value="F:DNA binding"/>
    <property type="evidence" value="ECO:0007669"/>
    <property type="project" value="UniProtKB-KW"/>
</dbReference>
<dbReference type="PROSITE" id="PS50949">
    <property type="entry name" value="HTH_GNTR"/>
    <property type="match status" value="1"/>
</dbReference>
<dbReference type="GO" id="GO:0003700">
    <property type="term" value="F:DNA-binding transcription factor activity"/>
    <property type="evidence" value="ECO:0007669"/>
    <property type="project" value="InterPro"/>
</dbReference>
<dbReference type="InterPro" id="IPR036388">
    <property type="entry name" value="WH-like_DNA-bd_sf"/>
</dbReference>
<dbReference type="InterPro" id="IPR028978">
    <property type="entry name" value="Chorismate_lyase_/UTRA_dom_sf"/>
</dbReference>
<evidence type="ECO:0000256" key="1">
    <source>
        <dbReference type="ARBA" id="ARBA00023015"/>
    </source>
</evidence>
<organism evidence="5 6">
    <name type="scientific">Blautia producta</name>
    <dbReference type="NCBI Taxonomy" id="33035"/>
    <lineage>
        <taxon>Bacteria</taxon>
        <taxon>Bacillati</taxon>
        <taxon>Bacillota</taxon>
        <taxon>Clostridia</taxon>
        <taxon>Lachnospirales</taxon>
        <taxon>Lachnospiraceae</taxon>
        <taxon>Blautia</taxon>
    </lineage>
</organism>
<dbReference type="PRINTS" id="PR00035">
    <property type="entry name" value="HTHGNTR"/>
</dbReference>
<keyword evidence="1" id="KW-0805">Transcription regulation</keyword>
<dbReference type="Proteomes" id="UP000515789">
    <property type="component" value="Chromosome"/>
</dbReference>
<dbReference type="SMART" id="SM00345">
    <property type="entry name" value="HTH_GNTR"/>
    <property type="match status" value="1"/>
</dbReference>
<feature type="domain" description="HTH gntR-type" evidence="4">
    <location>
        <begin position="13"/>
        <end position="81"/>
    </location>
</feature>
<dbReference type="AlphaFoldDB" id="A0A7G5N3U5"/>
<dbReference type="SMART" id="SM00866">
    <property type="entry name" value="UTRA"/>
    <property type="match status" value="1"/>
</dbReference>
<dbReference type="Gene3D" id="3.40.1410.10">
    <property type="entry name" value="Chorismate lyase-like"/>
    <property type="match status" value="1"/>
</dbReference>
<dbReference type="InterPro" id="IPR050679">
    <property type="entry name" value="Bact_HTH_transcr_reg"/>
</dbReference>
<keyword evidence="2" id="KW-0238">DNA-binding</keyword>
<accession>A0A7G5N3U5</accession>
<dbReference type="SUPFAM" id="SSF46785">
    <property type="entry name" value="Winged helix' DNA-binding domain"/>
    <property type="match status" value="1"/>
</dbReference>
<dbReference type="SUPFAM" id="SSF64288">
    <property type="entry name" value="Chorismate lyase-like"/>
    <property type="match status" value="1"/>
</dbReference>
<dbReference type="PANTHER" id="PTHR44846:SF1">
    <property type="entry name" value="MANNOSYL-D-GLYCERATE TRANSPORT_METABOLISM SYSTEM REPRESSOR MNGR-RELATED"/>
    <property type="match status" value="1"/>
</dbReference>